<dbReference type="NCBIfam" id="NF001268">
    <property type="entry name" value="PRK00228.1-4"/>
    <property type="match status" value="1"/>
</dbReference>
<organism evidence="3 4">
    <name type="scientific">Zhengella mangrovi</name>
    <dbReference type="NCBI Taxonomy" id="1982044"/>
    <lineage>
        <taxon>Bacteria</taxon>
        <taxon>Pseudomonadati</taxon>
        <taxon>Pseudomonadota</taxon>
        <taxon>Alphaproteobacteria</taxon>
        <taxon>Hyphomicrobiales</taxon>
        <taxon>Notoacmeibacteraceae</taxon>
        <taxon>Zhengella</taxon>
    </lineage>
</organism>
<evidence type="ECO:0000256" key="1">
    <source>
        <dbReference type="ARBA" id="ARBA00009600"/>
    </source>
</evidence>
<comment type="caution">
    <text evidence="3">The sequence shown here is derived from an EMBL/GenBank/DDBJ whole genome shotgun (WGS) entry which is preliminary data.</text>
</comment>
<dbReference type="PANTHER" id="PTHR30327">
    <property type="entry name" value="UNCHARACTERIZED PROTEIN YQGE"/>
    <property type="match status" value="1"/>
</dbReference>
<dbReference type="Gene3D" id="3.40.1740.10">
    <property type="entry name" value="VC0467-like"/>
    <property type="match status" value="1"/>
</dbReference>
<comment type="similarity">
    <text evidence="1 2">Belongs to the UPF0301 (AlgH) family.</text>
</comment>
<dbReference type="PANTHER" id="PTHR30327:SF1">
    <property type="entry name" value="UPF0301 PROTEIN YQGE"/>
    <property type="match status" value="1"/>
</dbReference>
<protein>
    <recommendedName>
        <fullName evidence="2">UPF0301 protein CSC94_11370</fullName>
    </recommendedName>
</protein>
<reference evidence="3 4" key="1">
    <citation type="submission" date="2017-10" db="EMBL/GenBank/DDBJ databases">
        <title>Sedimentibacterium mangrovi gen. nov., sp. nov., a novel member of family Phyllobacteriacea isolated from mangrove sediment.</title>
        <authorList>
            <person name="Liao H."/>
            <person name="Tian Y."/>
        </authorList>
    </citation>
    <scope>NUCLEOTIDE SEQUENCE [LARGE SCALE GENOMIC DNA]</scope>
    <source>
        <strain evidence="3 4">X9-2-2</strain>
    </source>
</reference>
<evidence type="ECO:0000313" key="3">
    <source>
        <dbReference type="EMBL" id="PHP67138.1"/>
    </source>
</evidence>
<dbReference type="SUPFAM" id="SSF143456">
    <property type="entry name" value="VC0467-like"/>
    <property type="match status" value="1"/>
</dbReference>
<dbReference type="OrthoDB" id="9807486at2"/>
<accession>A0A2G1QPJ3</accession>
<evidence type="ECO:0000313" key="4">
    <source>
        <dbReference type="Proteomes" id="UP000221168"/>
    </source>
</evidence>
<gene>
    <name evidence="3" type="ORF">CSC94_11370</name>
</gene>
<dbReference type="GO" id="GO:0005829">
    <property type="term" value="C:cytosol"/>
    <property type="evidence" value="ECO:0007669"/>
    <property type="project" value="TreeGrafter"/>
</dbReference>
<dbReference type="HAMAP" id="MF_00758">
    <property type="entry name" value="UPF0301"/>
    <property type="match status" value="1"/>
</dbReference>
<evidence type="ECO:0000256" key="2">
    <source>
        <dbReference type="HAMAP-Rule" id="MF_00758"/>
    </source>
</evidence>
<sequence>MSGNWLDGQFLIAMPGMADTRFEKTVIYMCAHSADGAMGLVINKRQDMVFPDLLVQLGIIGEADAIRLPQSARDMIVRDGGPVERSRGFVLHTGDYAADSSMEIGSGLCLTATVDVLRAISRGSGPEQAIMALGYAGWSPGQLEQEISANGWLTCPASADLVFEADIDELYDLTLNRLGIDPVFLSTEAGHA</sequence>
<name>A0A2G1QPJ3_9HYPH</name>
<dbReference type="Pfam" id="PF02622">
    <property type="entry name" value="DUF179"/>
    <property type="match status" value="1"/>
</dbReference>
<dbReference type="Proteomes" id="UP000221168">
    <property type="component" value="Unassembled WGS sequence"/>
</dbReference>
<dbReference type="AlphaFoldDB" id="A0A2G1QPJ3"/>
<dbReference type="EMBL" id="PDVP01000005">
    <property type="protein sequence ID" value="PHP67138.1"/>
    <property type="molecule type" value="Genomic_DNA"/>
</dbReference>
<keyword evidence="4" id="KW-1185">Reference proteome</keyword>
<proteinExistence type="inferred from homology"/>
<dbReference type="InterPro" id="IPR003774">
    <property type="entry name" value="AlgH-like"/>
</dbReference>
<dbReference type="RefSeq" id="WP_099306459.1">
    <property type="nucleotide sequence ID" value="NZ_PDVP01000005.1"/>
</dbReference>